<gene>
    <name evidence="2" type="ORF">OKE68_09565</name>
</gene>
<evidence type="ECO:0000313" key="3">
    <source>
        <dbReference type="Proteomes" id="UP001207440"/>
    </source>
</evidence>
<keyword evidence="2" id="KW-0255">Endonuclease</keyword>
<dbReference type="AlphaFoldDB" id="A0AAP3EXA0"/>
<dbReference type="Proteomes" id="UP001207440">
    <property type="component" value="Unassembled WGS sequence"/>
</dbReference>
<evidence type="ECO:0000313" key="2">
    <source>
        <dbReference type="EMBL" id="MCW0524561.1"/>
    </source>
</evidence>
<dbReference type="EMBL" id="JAOZYT010000075">
    <property type="protein sequence ID" value="MCW0524561.1"/>
    <property type="molecule type" value="Genomic_DNA"/>
</dbReference>
<keyword evidence="2" id="KW-0378">Hydrolase</keyword>
<comment type="caution">
    <text evidence="2">The sequence shown here is derived from an EMBL/GenBank/DDBJ whole genome shotgun (WGS) entry which is preliminary data.</text>
</comment>
<feature type="domain" description="GmrSD restriction endonucleases C-terminal" evidence="1">
    <location>
        <begin position="2"/>
        <end position="79"/>
    </location>
</feature>
<accession>A0AAP3EXA0</accession>
<proteinExistence type="predicted"/>
<evidence type="ECO:0000259" key="1">
    <source>
        <dbReference type="Pfam" id="PF07510"/>
    </source>
</evidence>
<dbReference type="RefSeq" id="WP_064971052.1">
    <property type="nucleotide sequence ID" value="NZ_CP029760.1"/>
</dbReference>
<dbReference type="GO" id="GO:0004519">
    <property type="term" value="F:endonuclease activity"/>
    <property type="evidence" value="ECO:0007669"/>
    <property type="project" value="UniProtKB-KW"/>
</dbReference>
<organism evidence="2 3">
    <name type="scientific">Riemerella anatipestifer</name>
    <name type="common">Moraxella anatipestifer</name>
    <dbReference type="NCBI Taxonomy" id="34085"/>
    <lineage>
        <taxon>Bacteria</taxon>
        <taxon>Pseudomonadati</taxon>
        <taxon>Bacteroidota</taxon>
        <taxon>Flavobacteriia</taxon>
        <taxon>Flavobacteriales</taxon>
        <taxon>Weeksellaceae</taxon>
        <taxon>Riemerella</taxon>
    </lineage>
</organism>
<dbReference type="InterPro" id="IPR011089">
    <property type="entry name" value="GmrSD_C"/>
</dbReference>
<keyword evidence="2" id="KW-0540">Nuclease</keyword>
<dbReference type="Pfam" id="PF07510">
    <property type="entry name" value="GmrSD_C"/>
    <property type="match status" value="1"/>
</dbReference>
<reference evidence="2" key="1">
    <citation type="submission" date="2022-10" db="EMBL/GenBank/DDBJ databases">
        <title>Sifting through the core-genome to identify putative cross-protective antigens against Riemerella anatipestifer.</title>
        <authorList>
            <person name="Zheng X."/>
            <person name="Zhang W."/>
        </authorList>
    </citation>
    <scope>NUCLEOTIDE SEQUENCE</scope>
    <source>
        <strain evidence="2">ZWRA178</strain>
    </source>
</reference>
<protein>
    <submittedName>
        <fullName evidence="2">HNH endonuclease family protein</fullName>
    </submittedName>
</protein>
<sequence length="94" mass="10828">MNTGGNITLLSGAKNIEASNNPFDVKMSVYKGKGKYDDKDTKITAFKITQNVVSDYEKGTYDRMWNEKAIKDRWNWFCKEVAQILDVDTREILI</sequence>
<name>A0AAP3EXA0_RIEAN</name>